<protein>
    <submittedName>
        <fullName evidence="1">Uncharacterized protein</fullName>
    </submittedName>
</protein>
<evidence type="ECO:0000313" key="1">
    <source>
        <dbReference type="EMBL" id="EGU71984.1"/>
    </source>
</evidence>
<name>F9GFS4_FUSOF</name>
<gene>
    <name evidence="1" type="ORF">FOXB_17508</name>
</gene>
<dbReference type="AlphaFoldDB" id="F9GFS4"/>
<comment type="caution">
    <text evidence="1">The sequence shown here is derived from an EMBL/GenBank/DDBJ whole genome shotgun (WGS) entry which is preliminary data.</text>
</comment>
<sequence>MTRTVSLSPLPQTSAPDLQAAAVLISTSFAQPEIAYVPRRRRFAKPSVNNPLQAIVCETLLLIYIRDSWLIDEAQHEISQIKKTGCILAQWESNPSSNFMARSPLVDAWVEHTQIITMPGRRTTIIEKQGSNGSEQALNAVEVLQTMFETDIVLIIDTQASIIEMPNMTDNGVFFITAGGSVKSRIEDLFQQRSVFED</sequence>
<accession>F9GFS4</accession>
<dbReference type="EMBL" id="AFQF01007255">
    <property type="protein sequence ID" value="EGU71984.1"/>
    <property type="molecule type" value="Genomic_DNA"/>
</dbReference>
<organism evidence="1">
    <name type="scientific">Fusarium oxysporum (strain Fo5176)</name>
    <name type="common">Fusarium vascular wilt</name>
    <dbReference type="NCBI Taxonomy" id="660025"/>
    <lineage>
        <taxon>Eukaryota</taxon>
        <taxon>Fungi</taxon>
        <taxon>Dikarya</taxon>
        <taxon>Ascomycota</taxon>
        <taxon>Pezizomycotina</taxon>
        <taxon>Sordariomycetes</taxon>
        <taxon>Hypocreomycetidae</taxon>
        <taxon>Hypocreales</taxon>
        <taxon>Nectriaceae</taxon>
        <taxon>Fusarium</taxon>
        <taxon>Fusarium oxysporum species complex</taxon>
    </lineage>
</organism>
<reference evidence="1" key="1">
    <citation type="journal article" date="2012" name="Mol. Plant Microbe Interact.">
        <title>A highly conserved effector in Fusarium oxysporum is required for full virulence on Arabidopsis.</title>
        <authorList>
            <person name="Thatcher L.F."/>
            <person name="Gardiner D.M."/>
            <person name="Kazan K."/>
            <person name="Manners J."/>
        </authorList>
    </citation>
    <scope>NUCLEOTIDE SEQUENCE [LARGE SCALE GENOMIC DNA]</scope>
    <source>
        <strain evidence="1">Fo5176</strain>
    </source>
</reference>
<proteinExistence type="predicted"/>